<evidence type="ECO:0000313" key="1">
    <source>
        <dbReference type="EMBL" id="VFS41116.1"/>
    </source>
</evidence>
<sequence length="102" mass="11680">MQDGYYWIKFRGIVQKARYSDIPATDVEKGEQTEGRLALNGRGYRSVFFGGGRCFVRTSGRVWSRYLLNANAARKKAPWGLILFTAEQKAKHHTYCTRSNEA</sequence>
<evidence type="ECO:0000313" key="2">
    <source>
        <dbReference type="Proteomes" id="UP000351155"/>
    </source>
</evidence>
<dbReference type="Proteomes" id="UP000351155">
    <property type="component" value="Unassembled WGS sequence"/>
</dbReference>
<protein>
    <submittedName>
        <fullName evidence="1">Uncharacterized protein</fullName>
    </submittedName>
</protein>
<name>A0A484Z036_9ENTR</name>
<reference evidence="1 2" key="1">
    <citation type="submission" date="2019-03" db="EMBL/GenBank/DDBJ databases">
        <authorList>
            <consortium name="Pathogen Informatics"/>
        </authorList>
    </citation>
    <scope>NUCLEOTIDE SEQUENCE [LARGE SCALE GENOMIC DNA]</scope>
    <source>
        <strain evidence="1 2">NCTC12126</strain>
    </source>
</reference>
<organism evidence="1 2">
    <name type="scientific">Enterobacter cancerogenus</name>
    <dbReference type="NCBI Taxonomy" id="69218"/>
    <lineage>
        <taxon>Bacteria</taxon>
        <taxon>Pseudomonadati</taxon>
        <taxon>Pseudomonadota</taxon>
        <taxon>Gammaproteobacteria</taxon>
        <taxon>Enterobacterales</taxon>
        <taxon>Enterobacteriaceae</taxon>
        <taxon>Enterobacter</taxon>
        <taxon>Enterobacter cloacae complex</taxon>
    </lineage>
</organism>
<dbReference type="EMBL" id="CAADIW010000050">
    <property type="protein sequence ID" value="VFS41116.1"/>
    <property type="molecule type" value="Genomic_DNA"/>
</dbReference>
<gene>
    <name evidence="1" type="ORF">NCTC12126_04429</name>
</gene>
<accession>A0A484Z036</accession>
<dbReference type="AlphaFoldDB" id="A0A484Z036"/>
<proteinExistence type="predicted"/>